<evidence type="ECO:0000313" key="1">
    <source>
        <dbReference type="EMBL" id="WFC96976.1"/>
    </source>
</evidence>
<dbReference type="EMBL" id="CP119955">
    <property type="protein sequence ID" value="WFC96976.1"/>
    <property type="molecule type" value="Genomic_DNA"/>
</dbReference>
<gene>
    <name evidence="1" type="ORF">MBRA1_003642</name>
</gene>
<keyword evidence="2" id="KW-1185">Reference proteome</keyword>
<reference evidence="1" key="1">
    <citation type="submission" date="2023-03" db="EMBL/GenBank/DDBJ databases">
        <title>Mating type loci evolution in Malassezia.</title>
        <authorList>
            <person name="Coelho M.A."/>
        </authorList>
    </citation>
    <scope>NUCLEOTIDE SEQUENCE</scope>
    <source>
        <strain evidence="1">CBS 14135</strain>
    </source>
</reference>
<proteinExistence type="predicted"/>
<name>A0AAF0IRD4_9BASI</name>
<protein>
    <submittedName>
        <fullName evidence="1">Uncharacterized protein</fullName>
    </submittedName>
</protein>
<dbReference type="AlphaFoldDB" id="A0AAF0IRD4"/>
<evidence type="ECO:0000313" key="2">
    <source>
        <dbReference type="Proteomes" id="UP001216638"/>
    </source>
</evidence>
<organism evidence="1 2">
    <name type="scientific">Malassezia brasiliensis</name>
    <dbReference type="NCBI Taxonomy" id="1821822"/>
    <lineage>
        <taxon>Eukaryota</taxon>
        <taxon>Fungi</taxon>
        <taxon>Dikarya</taxon>
        <taxon>Basidiomycota</taxon>
        <taxon>Ustilaginomycotina</taxon>
        <taxon>Malasseziomycetes</taxon>
        <taxon>Malasseziales</taxon>
        <taxon>Malasseziaceae</taxon>
        <taxon>Malassezia</taxon>
    </lineage>
</organism>
<sequence length="306" mass="33847">MSAQSSVSEEASSPYNDADKARGCVPLQDIFGHPALVITWRAEPASPSVAKIHLHLLTTDGTKVADIVVDGLWTPCAHENRVNLRLALYDRYGTPRLSLDRETHAGRNDSRIYASNGHEEDKLHGFFGVVRETDAGKHVKYTLYNGENATRVSEFTPFAVVNGAWPRLPVYSPRSVILGSVQNLTRSWTNKVFPDSDVVLATFDRTHDTSRFLVPRYFDETNHPQCEKLQVETQHPIALDEHGTPLSVTERAILVITACLGIYDDLVKTRTADPKHGLSLSHVGQAGVHALHTVLAGFDPDAVIRR</sequence>
<dbReference type="Proteomes" id="UP001216638">
    <property type="component" value="Chromosome 5"/>
</dbReference>
<accession>A0AAF0IRD4</accession>